<keyword evidence="3" id="KW-1185">Reference proteome</keyword>
<keyword evidence="1" id="KW-0812">Transmembrane</keyword>
<protein>
    <submittedName>
        <fullName evidence="2">Uncharacterized protein</fullName>
    </submittedName>
</protein>
<gene>
    <name evidence="2" type="ORF">AQUCO_00500242v1</name>
</gene>
<evidence type="ECO:0000313" key="2">
    <source>
        <dbReference type="EMBL" id="PIA58176.1"/>
    </source>
</evidence>
<reference evidence="2 3" key="1">
    <citation type="submission" date="2017-09" db="EMBL/GenBank/DDBJ databases">
        <title>WGS assembly of Aquilegia coerulea Goldsmith.</title>
        <authorList>
            <person name="Hodges S."/>
            <person name="Kramer E."/>
            <person name="Nordborg M."/>
            <person name="Tomkins J."/>
            <person name="Borevitz J."/>
            <person name="Derieg N."/>
            <person name="Yan J."/>
            <person name="Mihaltcheva S."/>
            <person name="Hayes R.D."/>
            <person name="Rokhsar D."/>
        </authorList>
    </citation>
    <scope>NUCLEOTIDE SEQUENCE [LARGE SCALE GENOMIC DNA]</scope>
    <source>
        <strain evidence="3">cv. Goldsmith</strain>
    </source>
</reference>
<keyword evidence="1" id="KW-1133">Transmembrane helix</keyword>
<dbReference type="AlphaFoldDB" id="A0A2G5ER08"/>
<evidence type="ECO:0000313" key="3">
    <source>
        <dbReference type="Proteomes" id="UP000230069"/>
    </source>
</evidence>
<proteinExistence type="predicted"/>
<dbReference type="InParanoid" id="A0A2G5ER08"/>
<evidence type="ECO:0000256" key="1">
    <source>
        <dbReference type="SAM" id="Phobius"/>
    </source>
</evidence>
<organism evidence="2 3">
    <name type="scientific">Aquilegia coerulea</name>
    <name type="common">Rocky mountain columbine</name>
    <dbReference type="NCBI Taxonomy" id="218851"/>
    <lineage>
        <taxon>Eukaryota</taxon>
        <taxon>Viridiplantae</taxon>
        <taxon>Streptophyta</taxon>
        <taxon>Embryophyta</taxon>
        <taxon>Tracheophyta</taxon>
        <taxon>Spermatophyta</taxon>
        <taxon>Magnoliopsida</taxon>
        <taxon>Ranunculales</taxon>
        <taxon>Ranunculaceae</taxon>
        <taxon>Thalictroideae</taxon>
        <taxon>Aquilegia</taxon>
    </lineage>
</organism>
<feature type="transmembrane region" description="Helical" evidence="1">
    <location>
        <begin position="18"/>
        <end position="38"/>
    </location>
</feature>
<name>A0A2G5ER08_AQUCA</name>
<dbReference type="EMBL" id="KZ305022">
    <property type="protein sequence ID" value="PIA58176.1"/>
    <property type="molecule type" value="Genomic_DNA"/>
</dbReference>
<keyword evidence="1" id="KW-0472">Membrane</keyword>
<accession>A0A2G5ER08</accession>
<sequence length="87" mass="10402">MLINSIDLFRFMTSLNPILFYALLVIRLVLSWSLPWHFYEDFTNFPELCLSKPKILRMSTCYSRPLKRNIFNIDFEHLSIIVGEVIF</sequence>
<dbReference type="Proteomes" id="UP000230069">
    <property type="component" value="Unassembled WGS sequence"/>
</dbReference>